<evidence type="ECO:0000256" key="1">
    <source>
        <dbReference type="ARBA" id="ARBA00001541"/>
    </source>
</evidence>
<feature type="domain" description="CheR-type methyltransferase" evidence="6">
    <location>
        <begin position="9"/>
        <end position="286"/>
    </location>
</feature>
<keyword evidence="8" id="KW-1185">Reference proteome</keyword>
<evidence type="ECO:0000256" key="2">
    <source>
        <dbReference type="ARBA" id="ARBA00012534"/>
    </source>
</evidence>
<dbReference type="PRINTS" id="PR00996">
    <property type="entry name" value="CHERMTFRASE"/>
</dbReference>
<evidence type="ECO:0000313" key="7">
    <source>
        <dbReference type="EMBL" id="TDR19524.1"/>
    </source>
</evidence>
<dbReference type="SUPFAM" id="SSF53335">
    <property type="entry name" value="S-adenosyl-L-methionine-dependent methyltransferases"/>
    <property type="match status" value="1"/>
</dbReference>
<sequence length="286" mass="33365">MYKMYSNKPIIQISPLTEVEYLRWSGLLAERLGIIVPKERKMFLQSKIWSRMREIGYTAYDKYWEYINSGIEGNLEWSQLVDRLTVHETSFFRHKPSFELVKEDMLRKIHLSDETLKYKMWSVSCATGEEAYSLAMLASNACQNTDIKTYFGVTATDVSSPAVALAKQAIYSAEKMANIDEEYRNNLVQLNDEMFTVKDSIKKRMAFGVFNLLDVNRPSNIKYDVIYCQNVLMYFEKKVREHILNGLVAYLNRDGLLVLGQTEINAWSHPKMNRVNKNRTLAFRLK</sequence>
<organism evidence="7 8">
    <name type="scientific">Marinicella litoralis</name>
    <dbReference type="NCBI Taxonomy" id="644220"/>
    <lineage>
        <taxon>Bacteria</taxon>
        <taxon>Pseudomonadati</taxon>
        <taxon>Pseudomonadota</taxon>
        <taxon>Gammaproteobacteria</taxon>
        <taxon>Lysobacterales</taxon>
        <taxon>Marinicellaceae</taxon>
        <taxon>Marinicella</taxon>
    </lineage>
</organism>
<dbReference type="OrthoDB" id="9816309at2"/>
<proteinExistence type="predicted"/>
<dbReference type="InterPro" id="IPR036804">
    <property type="entry name" value="CheR_N_sf"/>
</dbReference>
<dbReference type="PROSITE" id="PS50123">
    <property type="entry name" value="CHER"/>
    <property type="match status" value="1"/>
</dbReference>
<comment type="catalytic activity">
    <reaction evidence="1">
        <text>L-glutamyl-[protein] + S-adenosyl-L-methionine = [protein]-L-glutamate 5-O-methyl ester + S-adenosyl-L-homocysteine</text>
        <dbReference type="Rhea" id="RHEA:24452"/>
        <dbReference type="Rhea" id="RHEA-COMP:10208"/>
        <dbReference type="Rhea" id="RHEA-COMP:10311"/>
        <dbReference type="ChEBI" id="CHEBI:29973"/>
        <dbReference type="ChEBI" id="CHEBI:57856"/>
        <dbReference type="ChEBI" id="CHEBI:59789"/>
        <dbReference type="ChEBI" id="CHEBI:82795"/>
        <dbReference type="EC" id="2.1.1.80"/>
    </reaction>
</comment>
<name>A0A4R6XNJ1_9GAMM</name>
<dbReference type="InterPro" id="IPR029063">
    <property type="entry name" value="SAM-dependent_MTases_sf"/>
</dbReference>
<dbReference type="PANTHER" id="PTHR24422">
    <property type="entry name" value="CHEMOTAXIS PROTEIN METHYLTRANSFERASE"/>
    <property type="match status" value="1"/>
</dbReference>
<evidence type="ECO:0000256" key="4">
    <source>
        <dbReference type="ARBA" id="ARBA00022679"/>
    </source>
</evidence>
<dbReference type="RefSeq" id="WP_099019839.1">
    <property type="nucleotide sequence ID" value="NZ_NIHB01000004.1"/>
</dbReference>
<dbReference type="Gene3D" id="3.40.50.150">
    <property type="entry name" value="Vaccinia Virus protein VP39"/>
    <property type="match status" value="1"/>
</dbReference>
<evidence type="ECO:0000313" key="8">
    <source>
        <dbReference type="Proteomes" id="UP000295724"/>
    </source>
</evidence>
<keyword evidence="5" id="KW-0949">S-adenosyl-L-methionine</keyword>
<dbReference type="GO" id="GO:0008983">
    <property type="term" value="F:protein-glutamate O-methyltransferase activity"/>
    <property type="evidence" value="ECO:0007669"/>
    <property type="project" value="UniProtKB-EC"/>
</dbReference>
<evidence type="ECO:0000259" key="6">
    <source>
        <dbReference type="PROSITE" id="PS50123"/>
    </source>
</evidence>
<dbReference type="InterPro" id="IPR022642">
    <property type="entry name" value="CheR_C"/>
</dbReference>
<dbReference type="SUPFAM" id="SSF47757">
    <property type="entry name" value="Chemotaxis receptor methyltransferase CheR, N-terminal domain"/>
    <property type="match status" value="1"/>
</dbReference>
<keyword evidence="4 7" id="KW-0808">Transferase</keyword>
<dbReference type="Proteomes" id="UP000295724">
    <property type="component" value="Unassembled WGS sequence"/>
</dbReference>
<dbReference type="EC" id="2.1.1.80" evidence="2"/>
<evidence type="ECO:0000256" key="5">
    <source>
        <dbReference type="ARBA" id="ARBA00022691"/>
    </source>
</evidence>
<dbReference type="SMART" id="SM00138">
    <property type="entry name" value="MeTrc"/>
    <property type="match status" value="1"/>
</dbReference>
<reference evidence="7 8" key="1">
    <citation type="submission" date="2019-03" db="EMBL/GenBank/DDBJ databases">
        <title>Genomic Encyclopedia of Type Strains, Phase IV (KMG-IV): sequencing the most valuable type-strain genomes for metagenomic binning, comparative biology and taxonomic classification.</title>
        <authorList>
            <person name="Goeker M."/>
        </authorList>
    </citation>
    <scope>NUCLEOTIDE SEQUENCE [LARGE SCALE GENOMIC DNA]</scope>
    <source>
        <strain evidence="7 8">DSM 25488</strain>
    </source>
</reference>
<dbReference type="InterPro" id="IPR050903">
    <property type="entry name" value="Bact_Chemotaxis_MeTrfase"/>
</dbReference>
<dbReference type="Pfam" id="PF01739">
    <property type="entry name" value="CheR"/>
    <property type="match status" value="1"/>
</dbReference>
<accession>A0A4R6XNJ1</accession>
<protein>
    <recommendedName>
        <fullName evidence="2">protein-glutamate O-methyltransferase</fullName>
        <ecNumber evidence="2">2.1.1.80</ecNumber>
    </recommendedName>
</protein>
<dbReference type="AlphaFoldDB" id="A0A4R6XNJ1"/>
<gene>
    <name evidence="7" type="ORF">C8D91_2080</name>
</gene>
<dbReference type="GO" id="GO:0032259">
    <property type="term" value="P:methylation"/>
    <property type="evidence" value="ECO:0007669"/>
    <property type="project" value="UniProtKB-KW"/>
</dbReference>
<keyword evidence="3 7" id="KW-0489">Methyltransferase</keyword>
<evidence type="ECO:0000256" key="3">
    <source>
        <dbReference type="ARBA" id="ARBA00022603"/>
    </source>
</evidence>
<comment type="caution">
    <text evidence="7">The sequence shown here is derived from an EMBL/GenBank/DDBJ whole genome shotgun (WGS) entry which is preliminary data.</text>
</comment>
<dbReference type="InterPro" id="IPR000780">
    <property type="entry name" value="CheR_MeTrfase"/>
</dbReference>
<dbReference type="EMBL" id="SNZB01000004">
    <property type="protein sequence ID" value="TDR19524.1"/>
    <property type="molecule type" value="Genomic_DNA"/>
</dbReference>
<dbReference type="Gene3D" id="1.10.155.10">
    <property type="entry name" value="Chemotaxis receptor methyltransferase CheR, N-terminal domain"/>
    <property type="match status" value="1"/>
</dbReference>
<dbReference type="PANTHER" id="PTHR24422:SF19">
    <property type="entry name" value="CHEMOTAXIS PROTEIN METHYLTRANSFERASE"/>
    <property type="match status" value="1"/>
</dbReference>